<protein>
    <submittedName>
        <fullName evidence="7">Inulosucrase</fullName>
        <ecNumber evidence="7">2.4.1.9</ecNumber>
    </submittedName>
</protein>
<dbReference type="CDD" id="cd08997">
    <property type="entry name" value="GH68"/>
    <property type="match status" value="1"/>
</dbReference>
<evidence type="ECO:0000256" key="1">
    <source>
        <dbReference type="ARBA" id="ARBA00006775"/>
    </source>
</evidence>
<dbReference type="Proteomes" id="UP000838102">
    <property type="component" value="Unassembled WGS sequence"/>
</dbReference>
<dbReference type="GO" id="GO:0047725">
    <property type="term" value="F:inulosucrase activity"/>
    <property type="evidence" value="ECO:0007669"/>
    <property type="project" value="UniProtKB-EC"/>
</dbReference>
<dbReference type="Pfam" id="PF19258">
    <property type="entry name" value="KxYKxGKxW_sig"/>
    <property type="match status" value="1"/>
</dbReference>
<feature type="transmembrane region" description="Helical" evidence="6">
    <location>
        <begin position="711"/>
        <end position="730"/>
    </location>
</feature>
<dbReference type="NCBIfam" id="TIGR03715">
    <property type="entry name" value="KxYKxGKxW"/>
    <property type="match status" value="1"/>
</dbReference>
<keyword evidence="8" id="KW-1185">Reference proteome</keyword>
<reference evidence="7" key="1">
    <citation type="submission" date="2022-03" db="EMBL/GenBank/DDBJ databases">
        <authorList>
            <person name="Hettiarachchi G."/>
        </authorList>
    </citation>
    <scope>NUCLEOTIDE SEQUENCE</scope>
    <source>
        <strain evidence="7">LMG 32447</strain>
    </source>
</reference>
<evidence type="ECO:0000256" key="2">
    <source>
        <dbReference type="ARBA" id="ARBA00022729"/>
    </source>
</evidence>
<dbReference type="InterPro" id="IPR003469">
    <property type="entry name" value="Glyco_hydro_68"/>
</dbReference>
<dbReference type="InterPro" id="IPR022263">
    <property type="entry name" value="KxYKxGKxW"/>
</dbReference>
<keyword evidence="6" id="KW-0472">Membrane</keyword>
<organism evidence="7 8">
    <name type="scientific">Convivina praedatoris</name>
    <dbReference type="NCBI Taxonomy" id="2880963"/>
    <lineage>
        <taxon>Bacteria</taxon>
        <taxon>Bacillati</taxon>
        <taxon>Bacillota</taxon>
        <taxon>Bacilli</taxon>
        <taxon>Lactobacillales</taxon>
        <taxon>Lactobacillaceae</taxon>
        <taxon>Convivina</taxon>
    </lineage>
</organism>
<keyword evidence="2" id="KW-0732">Signal</keyword>
<evidence type="ECO:0000256" key="3">
    <source>
        <dbReference type="ARBA" id="ARBA00022837"/>
    </source>
</evidence>
<dbReference type="EMBL" id="CAKOEU010000007">
    <property type="protein sequence ID" value="CAH1856460.1"/>
    <property type="molecule type" value="Genomic_DNA"/>
</dbReference>
<gene>
    <name evidence="7" type="primary">inuGB</name>
    <name evidence="7" type="ORF">LMG032447_01291</name>
</gene>
<feature type="region of interest" description="Disordered" evidence="5">
    <location>
        <begin position="94"/>
        <end position="133"/>
    </location>
</feature>
<keyword evidence="7" id="KW-0808">Transferase</keyword>
<evidence type="ECO:0000313" key="7">
    <source>
        <dbReference type="EMBL" id="CAH1856460.1"/>
    </source>
</evidence>
<keyword evidence="3" id="KW-0106">Calcium</keyword>
<evidence type="ECO:0000313" key="8">
    <source>
        <dbReference type="Proteomes" id="UP000838102"/>
    </source>
</evidence>
<dbReference type="EC" id="2.4.1.9" evidence="7"/>
<evidence type="ECO:0000256" key="5">
    <source>
        <dbReference type="SAM" id="MobiDB-lite"/>
    </source>
</evidence>
<keyword evidence="6" id="KW-1133">Transmembrane helix</keyword>
<dbReference type="InterPro" id="IPR023296">
    <property type="entry name" value="Glyco_hydro_beta-prop_sf"/>
</dbReference>
<name>A0ABN8HEI7_9LACO</name>
<dbReference type="Pfam" id="PF02435">
    <property type="entry name" value="Glyco_hydro_68"/>
    <property type="match status" value="1"/>
</dbReference>
<feature type="region of interest" description="Disordered" evidence="5">
    <location>
        <begin position="51"/>
        <end position="72"/>
    </location>
</feature>
<dbReference type="Gene3D" id="2.115.10.20">
    <property type="entry name" value="Glycosyl hydrolase domain, family 43"/>
    <property type="match status" value="1"/>
</dbReference>
<sequence length="734" mass="80571">MKQEYSAKRFKMYKKGKIWVYASLTVALVLGMNYFSMTSVSADNQVVKTTKNDNSSVAVSNSASTSAGALTSNSANDNSKTAIVAGMELSESTSTEAKKINTSDTSKQGVNSTTQSTVTQSGETKKEVTTSQSSIESENINSVLKKANIDINSFTPDEIKLLNQIDFSNSAQAGTRLTYSDFRKIADTLVAQDGKYAVPFFDAKQIQNFPAAYTKDAQTNTVEHLDIWDSWPVQNPTTGQVSNWNGYQLVMAMMGVPNQNDNHVYLLYNKYGDNELSHWKNAGPIFGYNATAVSQEWSGSSLVNPDGSVQVFYTQVDTSDANLNHQKLATATLNLIEKDGEIVVDSVENNHILFEGDGYYYQSYNQWRATNRGADNIAMRDPHIIEDSDGSRYLAFEAATGVQNYQGYNQIFNWKNYGGDTAQNLKDFFRLLSDEDMKSRATWANAAIGLLKLSDNDKNPTVSELYTPLLTANMVSDEIERPDIIKIGDKYYLFADTRLNRGSNDDAWQKANLAVGDNVAMVGYVSDRLTGGYVPLNNSGVVLTSSVPANWRTATYSYYAVPVEGHSDRVLITSYMTNRNYVAGDGMNSTWAPSFLLQLNSDNTTTVLARTTKQGDWIWDDGSQDDSTMGTLDTSALPGEKEKPVDWDLIGYGLHPHTPVTPLIPIMPNVPPVTPNVPPITPNVPPITPDTPTNTPVIPGLPITDKDGKSVSALGLLVASLLGLVGVTRYRRMH</sequence>
<proteinExistence type="inferred from homology"/>
<feature type="compositionally biased region" description="Low complexity" evidence="5">
    <location>
        <begin position="54"/>
        <end position="67"/>
    </location>
</feature>
<evidence type="ECO:0000256" key="4">
    <source>
        <dbReference type="RuleBase" id="RU361220"/>
    </source>
</evidence>
<evidence type="ECO:0000256" key="6">
    <source>
        <dbReference type="SAM" id="Phobius"/>
    </source>
</evidence>
<comment type="similarity">
    <text evidence="1 4">Belongs to the glycosyl hydrolase 68 family.</text>
</comment>
<dbReference type="RefSeq" id="WP_248706644.1">
    <property type="nucleotide sequence ID" value="NZ_CAKOEU010000007.1"/>
</dbReference>
<comment type="caution">
    <text evidence="7">The sequence shown here is derived from an EMBL/GenBank/DDBJ whole genome shotgun (WGS) entry which is preliminary data.</text>
</comment>
<keyword evidence="7" id="KW-0328">Glycosyltransferase</keyword>
<accession>A0ABN8HEI7</accession>
<dbReference type="SUPFAM" id="SSF75005">
    <property type="entry name" value="Arabinanase/levansucrase/invertase"/>
    <property type="match status" value="1"/>
</dbReference>
<feature type="compositionally biased region" description="Low complexity" evidence="5">
    <location>
        <begin position="108"/>
        <end position="122"/>
    </location>
</feature>
<keyword evidence="6" id="KW-0812">Transmembrane</keyword>